<comment type="subcellular location">
    <subcellularLocation>
        <location evidence="1 12">Endoplasmic reticulum membrane</location>
        <topology evidence="1 12">Single-pass type II membrane protein</topology>
    </subcellularLocation>
</comment>
<evidence type="ECO:0000256" key="5">
    <source>
        <dbReference type="ARBA" id="ARBA00022824"/>
    </source>
</evidence>
<gene>
    <name evidence="16" type="ORF">niasHS_003510</name>
</gene>
<dbReference type="Pfam" id="PF03200">
    <property type="entry name" value="Glyco_hydro_63"/>
    <property type="match status" value="1"/>
</dbReference>
<keyword evidence="7 12" id="KW-1133">Transmembrane helix</keyword>
<keyword evidence="17" id="KW-1185">Reference proteome</keyword>
<evidence type="ECO:0000256" key="3">
    <source>
        <dbReference type="ARBA" id="ARBA00022692"/>
    </source>
</evidence>
<evidence type="ECO:0000256" key="13">
    <source>
        <dbReference type="SAM" id="MobiDB-lite"/>
    </source>
</evidence>
<dbReference type="InterPro" id="IPR012341">
    <property type="entry name" value="6hp_glycosidase-like_sf"/>
</dbReference>
<dbReference type="InterPro" id="IPR031335">
    <property type="entry name" value="Glyco_hydro_63_C"/>
</dbReference>
<dbReference type="GO" id="GO:0009311">
    <property type="term" value="P:oligosaccharide metabolic process"/>
    <property type="evidence" value="ECO:0007669"/>
    <property type="project" value="UniProtKB-UniRule"/>
</dbReference>
<evidence type="ECO:0000256" key="11">
    <source>
        <dbReference type="ARBA" id="ARBA00038888"/>
    </source>
</evidence>
<evidence type="ECO:0000256" key="7">
    <source>
        <dbReference type="ARBA" id="ARBA00022989"/>
    </source>
</evidence>
<comment type="function">
    <text evidence="12">Cleaves the distal alpha 1,2-linked glucose residue from the Glc(3)Man(9)GlcNAc(2) oligosaccharide precursor.</text>
</comment>
<comment type="similarity">
    <text evidence="2 12">Belongs to the glycosyl hydrolase 63 family.</text>
</comment>
<feature type="region of interest" description="Disordered" evidence="13">
    <location>
        <begin position="1"/>
        <end position="30"/>
    </location>
</feature>
<protein>
    <recommendedName>
        <fullName evidence="11 12">Mannosyl-oligosaccharide glucosidase</fullName>
        <ecNumber evidence="11 12">3.2.1.106</ecNumber>
    </recommendedName>
</protein>
<evidence type="ECO:0000256" key="6">
    <source>
        <dbReference type="ARBA" id="ARBA00022968"/>
    </source>
</evidence>
<dbReference type="SUPFAM" id="SSF48208">
    <property type="entry name" value="Six-hairpin glycosidases"/>
    <property type="match status" value="1"/>
</dbReference>
<comment type="caution">
    <text evidence="16">The sequence shown here is derived from an EMBL/GenBank/DDBJ whole genome shotgun (WGS) entry which is preliminary data.</text>
</comment>
<evidence type="ECO:0000256" key="12">
    <source>
        <dbReference type="RuleBase" id="RU368089"/>
    </source>
</evidence>
<dbReference type="GO" id="GO:0004573">
    <property type="term" value="F:Glc3Man9GlcNAc2 oligosaccharide glucosidase activity"/>
    <property type="evidence" value="ECO:0007669"/>
    <property type="project" value="UniProtKB-UniRule"/>
</dbReference>
<name>A0ABD2KGS1_HETSC</name>
<accession>A0ABD2KGS1</accession>
<keyword evidence="9" id="KW-0325">Glycoprotein</keyword>
<dbReference type="EMBL" id="JBICCN010000026">
    <property type="protein sequence ID" value="KAL3102101.1"/>
    <property type="molecule type" value="Genomic_DNA"/>
</dbReference>
<reference evidence="16 17" key="1">
    <citation type="submission" date="2024-10" db="EMBL/GenBank/DDBJ databases">
        <authorList>
            <person name="Kim D."/>
        </authorList>
    </citation>
    <scope>NUCLEOTIDE SEQUENCE [LARGE SCALE GENOMIC DNA]</scope>
    <source>
        <strain evidence="16">Taebaek</strain>
    </source>
</reference>
<evidence type="ECO:0000256" key="1">
    <source>
        <dbReference type="ARBA" id="ARBA00004648"/>
    </source>
</evidence>
<keyword evidence="6" id="KW-0735">Signal-anchor</keyword>
<evidence type="ECO:0000256" key="4">
    <source>
        <dbReference type="ARBA" id="ARBA00022801"/>
    </source>
</evidence>
<keyword evidence="4 12" id="KW-0378">Hydrolase</keyword>
<dbReference type="InterPro" id="IPR031631">
    <property type="entry name" value="Glyco_hydro_63N"/>
</dbReference>
<evidence type="ECO:0000259" key="14">
    <source>
        <dbReference type="Pfam" id="PF03200"/>
    </source>
</evidence>
<evidence type="ECO:0000256" key="10">
    <source>
        <dbReference type="ARBA" id="ARBA00023295"/>
    </source>
</evidence>
<dbReference type="EC" id="3.2.1.106" evidence="11 12"/>
<dbReference type="Proteomes" id="UP001620645">
    <property type="component" value="Unassembled WGS sequence"/>
</dbReference>
<dbReference type="Gene3D" id="2.70.98.110">
    <property type="entry name" value="Glycosyl hydrolase family 63, N-terminal domain"/>
    <property type="match status" value="1"/>
</dbReference>
<evidence type="ECO:0000313" key="16">
    <source>
        <dbReference type="EMBL" id="KAL3102101.1"/>
    </source>
</evidence>
<evidence type="ECO:0000256" key="2">
    <source>
        <dbReference type="ARBA" id="ARBA00010833"/>
    </source>
</evidence>
<dbReference type="InterPro" id="IPR004888">
    <property type="entry name" value="Glycoside_hydrolase_63"/>
</dbReference>
<keyword evidence="5 12" id="KW-0256">Endoplasmic reticulum</keyword>
<feature type="domain" description="Glycosyl hydrolase family 63 C-terminal" evidence="14">
    <location>
        <begin position="322"/>
        <end position="815"/>
    </location>
</feature>
<dbReference type="InterPro" id="IPR008928">
    <property type="entry name" value="6-hairpin_glycosidase_sf"/>
</dbReference>
<dbReference type="PANTHER" id="PTHR10412:SF11">
    <property type="entry name" value="MANNOSYL-OLIGOSACCHARIDE GLUCOSIDASE"/>
    <property type="match status" value="1"/>
</dbReference>
<feature type="domain" description="Glycosyl hydrolase family 63 N-terminal" evidence="15">
    <location>
        <begin position="89"/>
        <end position="235"/>
    </location>
</feature>
<organism evidence="16 17">
    <name type="scientific">Heterodera schachtii</name>
    <name type="common">Sugarbeet cyst nematode worm</name>
    <name type="synonym">Tylenchus schachtii</name>
    <dbReference type="NCBI Taxonomy" id="97005"/>
    <lineage>
        <taxon>Eukaryota</taxon>
        <taxon>Metazoa</taxon>
        <taxon>Ecdysozoa</taxon>
        <taxon>Nematoda</taxon>
        <taxon>Chromadorea</taxon>
        <taxon>Rhabditida</taxon>
        <taxon>Tylenchina</taxon>
        <taxon>Tylenchomorpha</taxon>
        <taxon>Tylenchoidea</taxon>
        <taxon>Heteroderidae</taxon>
        <taxon>Heteroderinae</taxon>
        <taxon>Heterodera</taxon>
    </lineage>
</organism>
<feature type="transmembrane region" description="Helical" evidence="12">
    <location>
        <begin position="36"/>
        <end position="59"/>
    </location>
</feature>
<evidence type="ECO:0000256" key="8">
    <source>
        <dbReference type="ARBA" id="ARBA00023136"/>
    </source>
</evidence>
<dbReference type="InterPro" id="IPR038518">
    <property type="entry name" value="Glyco_hydro_63N_sf"/>
</dbReference>
<dbReference type="AlphaFoldDB" id="A0ABD2KGS1"/>
<sequence>MQDNEMNKDHSIRQRRGLKPADSSESKLPPKESSKALTKIISAVIFCIVGVFAFISFRWSNTFTRRNDSLQKSNLPLASNDDLYNQTNWSTHRPQLYFGLKTKHPESPLFGFIWYQQSNDTLIQQFSPRHWCEHGDNVKFSWLAHDGRTFGRQLIEDNDLAMQVDWMANGRKSWKVHLSANSTNNYALLFYLALQDKASHFVLQDQQYRKSSNNFGYGFLDGYSHIFGQFAMNMNIQGLFSSEAVSKIAYKMIPFLDVRHVDELLKVSIGQTKGKRGLQLMQNPEIPGSSDEEANFAAIQFDFSKNIHIELEMLVEGDAKIANFDHIFTRKLETFSNKFDEIFSIDYQEGSDSFNRLGKIALSNLLGGIGVWHGYSLVKTDESDQIKSYGPLSLISAVPSRPFFPRGFLWDEGFHNLIIRHFDPQLTLQILASWLDSMNFDGWVPREMILGSEAQAKVPSEFLVQSPSVANPPVFFLVLEKFLRDSAVFNRYSTRIALLYPRIKQFYLWLRETQKGPKLGTMQWQGRNRTTQMELNPKVLPSGLDDFPRATHPSAEEYHLDLRCWMALSSKVLRQLAETFGDSAWVPVIEEDVRLYNDINSLDELHWSKSAQQYSDFGLHSENVQLSQEVREEDTKKTKGRAQPQMNQQKIFKRRTIDKPRLRLVDNVFGYVNLFPLFLRLLPPESAKLGILLHSLNRTEHLWTPFGLRSLSTKSPYYLARNTEHDPPYWRGPIWININFLALDSLRHYAISGGQFAKLSSELFQQLRANIVQNIANQFRRTGFFWENYNDRTGEGMGTRPFTGWTALVVNILAEKFD</sequence>
<evidence type="ECO:0000256" key="9">
    <source>
        <dbReference type="ARBA" id="ARBA00023180"/>
    </source>
</evidence>
<dbReference type="GO" id="GO:0006487">
    <property type="term" value="P:protein N-linked glycosylation"/>
    <property type="evidence" value="ECO:0007669"/>
    <property type="project" value="UniProtKB-UniRule"/>
</dbReference>
<keyword evidence="10 12" id="KW-0326">Glycosidase</keyword>
<dbReference type="PANTHER" id="PTHR10412">
    <property type="entry name" value="MANNOSYL-OLIGOSACCHARIDE GLUCOSIDASE"/>
    <property type="match status" value="1"/>
</dbReference>
<evidence type="ECO:0000259" key="15">
    <source>
        <dbReference type="Pfam" id="PF16923"/>
    </source>
</evidence>
<dbReference type="GO" id="GO:0005789">
    <property type="term" value="C:endoplasmic reticulum membrane"/>
    <property type="evidence" value="ECO:0007669"/>
    <property type="project" value="UniProtKB-SubCell"/>
</dbReference>
<dbReference type="Gene3D" id="1.50.10.10">
    <property type="match status" value="1"/>
</dbReference>
<evidence type="ECO:0000313" key="17">
    <source>
        <dbReference type="Proteomes" id="UP001620645"/>
    </source>
</evidence>
<keyword evidence="8 12" id="KW-0472">Membrane</keyword>
<dbReference type="Pfam" id="PF16923">
    <property type="entry name" value="Glyco_hydro_63N"/>
    <property type="match status" value="1"/>
</dbReference>
<feature type="compositionally biased region" description="Basic and acidic residues" evidence="13">
    <location>
        <begin position="1"/>
        <end position="12"/>
    </location>
</feature>
<keyword evidence="3 12" id="KW-0812">Transmembrane</keyword>
<comment type="catalytic activity">
    <reaction evidence="12">
        <text>N(4)-(alpha-D-Glc-(1-&gt;2)-alpha-D-Glc-(1-&gt;3)-alpha-D-Glc-(1-&gt;3)-alpha-D-Man-(1-&gt;2)-alpha-D-Man-(1-&gt;2)-alpha-D-Man-(1-&gt;3)-[alpha-D-Man-(1-&gt;2)-alpha-D-Man-(1-&gt;3)-[alpha-D-Man-(1-&gt;2)-alpha-D-Man-(1-&gt;6)]-alpha-D-Man-(1-&gt;6)]-beta-D-Man-(1-&gt;4)-beta-D-GlcNAc-(1-&gt;4)-beta-D-GlcNAc)-L-asparaginyl-[protein] + H2O = N(4)-(alpha-D-Glc-(1-&gt;3)-alpha-D-Glc-(1-&gt;3)-alpha-D-Man-(1-&gt;2)-alpha-D-Man-(1-&gt;2)-alpha-D-Man-(1-&gt;3)-[alpha-D-Man-(1-&gt;2)-alpha-D-Man-(1-&gt;3)-[alpha-D-Man-(1-&gt;2)-alpha-D-Man-(1-&gt;6)]-alpha-D-Man-(1-&gt;6)]-beta-D-Man-(1-&gt;4)-beta-D-GlcNAc-(1-&gt;4)-beta-D-GlcNAc)-L-asparaginyl-[protein] + beta-D-glucose</text>
        <dbReference type="Rhea" id="RHEA:55988"/>
        <dbReference type="Rhea" id="RHEA-COMP:12806"/>
        <dbReference type="Rhea" id="RHEA-COMP:14355"/>
        <dbReference type="ChEBI" id="CHEBI:15377"/>
        <dbReference type="ChEBI" id="CHEBI:15903"/>
        <dbReference type="ChEBI" id="CHEBI:59082"/>
        <dbReference type="ChEBI" id="CHEBI:132537"/>
        <dbReference type="EC" id="3.2.1.106"/>
    </reaction>
</comment>
<proteinExistence type="inferred from homology"/>